<dbReference type="InterPro" id="IPR016181">
    <property type="entry name" value="Acyl_CoA_acyltransferase"/>
</dbReference>
<evidence type="ECO:0000256" key="2">
    <source>
        <dbReference type="ARBA" id="ARBA00023315"/>
    </source>
</evidence>
<dbReference type="EMBL" id="JADEYC010000043">
    <property type="protein sequence ID" value="MBE9376471.1"/>
    <property type="molecule type" value="Genomic_DNA"/>
</dbReference>
<feature type="domain" description="N-acetyltransferase" evidence="3">
    <location>
        <begin position="1"/>
        <end position="163"/>
    </location>
</feature>
<keyword evidence="5" id="KW-1185">Reference proteome</keyword>
<keyword evidence="1" id="KW-0808">Transferase</keyword>
<evidence type="ECO:0000256" key="1">
    <source>
        <dbReference type="ARBA" id="ARBA00022679"/>
    </source>
</evidence>
<comment type="caution">
    <text evidence="4">The sequence shown here is derived from an EMBL/GenBank/DDBJ whole genome shotgun (WGS) entry which is preliminary data.</text>
</comment>
<dbReference type="PROSITE" id="PS51186">
    <property type="entry name" value="GNAT"/>
    <property type="match status" value="1"/>
</dbReference>
<dbReference type="GO" id="GO:0016747">
    <property type="term" value="F:acyltransferase activity, transferring groups other than amino-acyl groups"/>
    <property type="evidence" value="ECO:0007669"/>
    <property type="project" value="InterPro"/>
</dbReference>
<protein>
    <submittedName>
        <fullName evidence="4">N-acetyltransferase</fullName>
    </submittedName>
</protein>
<dbReference type="RefSeq" id="WP_193930169.1">
    <property type="nucleotide sequence ID" value="NZ_JADEYC010000043.1"/>
</dbReference>
<evidence type="ECO:0000259" key="3">
    <source>
        <dbReference type="PROSITE" id="PS51186"/>
    </source>
</evidence>
<sequence length="170" mass="18667">MDIRPAHVRDAARIESIYRHYALHSVLTADVDDSPTAREWELRLEQLAASGYPTLVAAADRDVVGYALLMPWLAKPAFAHTAENSIYLDPNAVGAGIGRQLLDRLLDDARACGIREVIALVADGEHEGRASRALHLGAGYRHVGRLQRVGSKRGRITDVELLQRSLQPSD</sequence>
<organism evidence="4 5">
    <name type="scientific">Saccharopolyspora montiporae</name>
    <dbReference type="NCBI Taxonomy" id="2781240"/>
    <lineage>
        <taxon>Bacteria</taxon>
        <taxon>Bacillati</taxon>
        <taxon>Actinomycetota</taxon>
        <taxon>Actinomycetes</taxon>
        <taxon>Pseudonocardiales</taxon>
        <taxon>Pseudonocardiaceae</taxon>
        <taxon>Saccharopolyspora</taxon>
    </lineage>
</organism>
<evidence type="ECO:0000313" key="4">
    <source>
        <dbReference type="EMBL" id="MBE9376471.1"/>
    </source>
</evidence>
<reference evidence="4" key="1">
    <citation type="submission" date="2020-10" db="EMBL/GenBank/DDBJ databases">
        <title>Diversity and distribution of actinomycetes associated with coral in the coast of Hainan.</title>
        <authorList>
            <person name="Li F."/>
        </authorList>
    </citation>
    <scope>NUCLEOTIDE SEQUENCE</scope>
    <source>
        <strain evidence="4">HNM0983</strain>
    </source>
</reference>
<proteinExistence type="predicted"/>
<dbReference type="InterPro" id="IPR000182">
    <property type="entry name" value="GNAT_dom"/>
</dbReference>
<evidence type="ECO:0000313" key="5">
    <source>
        <dbReference type="Proteomes" id="UP000598360"/>
    </source>
</evidence>
<accession>A0A929BCT1</accession>
<dbReference type="SUPFAM" id="SSF55729">
    <property type="entry name" value="Acyl-CoA N-acyltransferases (Nat)"/>
    <property type="match status" value="1"/>
</dbReference>
<dbReference type="Pfam" id="PF00583">
    <property type="entry name" value="Acetyltransf_1"/>
    <property type="match status" value="1"/>
</dbReference>
<dbReference type="CDD" id="cd04301">
    <property type="entry name" value="NAT_SF"/>
    <property type="match status" value="1"/>
</dbReference>
<dbReference type="PANTHER" id="PTHR43072:SF23">
    <property type="entry name" value="UPF0039 PROTEIN C11D3.02C"/>
    <property type="match status" value="1"/>
</dbReference>
<dbReference type="Proteomes" id="UP000598360">
    <property type="component" value="Unassembled WGS sequence"/>
</dbReference>
<gene>
    <name evidence="4" type="ORF">IQ251_18635</name>
</gene>
<keyword evidence="2" id="KW-0012">Acyltransferase</keyword>
<dbReference type="Gene3D" id="3.40.630.30">
    <property type="match status" value="1"/>
</dbReference>
<dbReference type="AlphaFoldDB" id="A0A929BCT1"/>
<name>A0A929BCT1_9PSEU</name>
<dbReference type="PANTHER" id="PTHR43072">
    <property type="entry name" value="N-ACETYLTRANSFERASE"/>
    <property type="match status" value="1"/>
</dbReference>